<evidence type="ECO:0000313" key="2">
    <source>
        <dbReference type="Proteomes" id="UP000010420"/>
    </source>
</evidence>
<keyword evidence="2" id="KW-1185">Reference proteome</keyword>
<protein>
    <submittedName>
        <fullName evidence="1">Uncharacterized protein</fullName>
    </submittedName>
</protein>
<accession>L1QN45</accession>
<proteinExistence type="predicted"/>
<dbReference type="STRING" id="545697.HMPREF0216_00351"/>
<dbReference type="RefSeq" id="WP_005210358.1">
    <property type="nucleotide sequence ID" value="NZ_KB291607.1"/>
</dbReference>
<organism evidence="1 2">
    <name type="scientific">Clostridium celatum DSM 1785</name>
    <dbReference type="NCBI Taxonomy" id="545697"/>
    <lineage>
        <taxon>Bacteria</taxon>
        <taxon>Bacillati</taxon>
        <taxon>Bacillota</taxon>
        <taxon>Clostridia</taxon>
        <taxon>Eubacteriales</taxon>
        <taxon>Clostridiaceae</taxon>
        <taxon>Clostridium</taxon>
    </lineage>
</organism>
<dbReference type="PATRIC" id="fig|545697.3.peg.343"/>
<gene>
    <name evidence="1" type="ORF">HMPREF0216_00351</name>
</gene>
<name>L1QN45_9CLOT</name>
<dbReference type="AlphaFoldDB" id="L1QN45"/>
<comment type="caution">
    <text evidence="1">The sequence shown here is derived from an EMBL/GenBank/DDBJ whole genome shotgun (WGS) entry which is preliminary data.</text>
</comment>
<reference evidence="1 2" key="1">
    <citation type="submission" date="2012-05" db="EMBL/GenBank/DDBJ databases">
        <authorList>
            <person name="Weinstock G."/>
            <person name="Sodergren E."/>
            <person name="Lobos E.A."/>
            <person name="Fulton L."/>
            <person name="Fulton R."/>
            <person name="Courtney L."/>
            <person name="Fronick C."/>
            <person name="O'Laughlin M."/>
            <person name="Godfrey J."/>
            <person name="Wilson R.M."/>
            <person name="Miner T."/>
            <person name="Farmer C."/>
            <person name="Delehaunty K."/>
            <person name="Cordes M."/>
            <person name="Minx P."/>
            <person name="Tomlinson C."/>
            <person name="Chen J."/>
            <person name="Wollam A."/>
            <person name="Pepin K.H."/>
            <person name="Bhonagiri V."/>
            <person name="Zhang X."/>
            <person name="Suruliraj S."/>
            <person name="Warren W."/>
            <person name="Mitreva M."/>
            <person name="Mardis E.R."/>
            <person name="Wilson R.K."/>
        </authorList>
    </citation>
    <scope>NUCLEOTIDE SEQUENCE [LARGE SCALE GENOMIC DNA]</scope>
    <source>
        <strain evidence="1 2">DSM 1785</strain>
    </source>
</reference>
<dbReference type="HOGENOM" id="CLU_3134072_0_0_9"/>
<evidence type="ECO:0000313" key="1">
    <source>
        <dbReference type="EMBL" id="EKY28992.1"/>
    </source>
</evidence>
<dbReference type="EMBL" id="AMEZ01000013">
    <property type="protein sequence ID" value="EKY28992.1"/>
    <property type="molecule type" value="Genomic_DNA"/>
</dbReference>
<sequence>MKVKERVLEKEEYLFELCNAIIKITAYDNTYSRELVKVAEYYLKFMSIF</sequence>
<dbReference type="Proteomes" id="UP000010420">
    <property type="component" value="Unassembled WGS sequence"/>
</dbReference>